<accession>A0AAV4ANJ9</accession>
<feature type="compositionally biased region" description="Basic and acidic residues" evidence="1">
    <location>
        <begin position="155"/>
        <end position="165"/>
    </location>
</feature>
<gene>
    <name evidence="2" type="ORF">PoB_003501200</name>
</gene>
<feature type="region of interest" description="Disordered" evidence="1">
    <location>
        <begin position="79"/>
        <end position="104"/>
    </location>
</feature>
<dbReference type="EMBL" id="BLXT01003960">
    <property type="protein sequence ID" value="GFO08507.1"/>
    <property type="molecule type" value="Genomic_DNA"/>
</dbReference>
<feature type="compositionally biased region" description="Pro residues" evidence="1">
    <location>
        <begin position="84"/>
        <end position="94"/>
    </location>
</feature>
<keyword evidence="3" id="KW-1185">Reference proteome</keyword>
<reference evidence="2 3" key="1">
    <citation type="journal article" date="2021" name="Elife">
        <title>Chloroplast acquisition without the gene transfer in kleptoplastic sea slugs, Plakobranchus ocellatus.</title>
        <authorList>
            <person name="Maeda T."/>
            <person name="Takahashi S."/>
            <person name="Yoshida T."/>
            <person name="Shimamura S."/>
            <person name="Takaki Y."/>
            <person name="Nagai Y."/>
            <person name="Toyoda A."/>
            <person name="Suzuki Y."/>
            <person name="Arimoto A."/>
            <person name="Ishii H."/>
            <person name="Satoh N."/>
            <person name="Nishiyama T."/>
            <person name="Hasebe M."/>
            <person name="Maruyama T."/>
            <person name="Minagawa J."/>
            <person name="Obokata J."/>
            <person name="Shigenobu S."/>
        </authorList>
    </citation>
    <scope>NUCLEOTIDE SEQUENCE [LARGE SCALE GENOMIC DNA]</scope>
</reference>
<evidence type="ECO:0000313" key="2">
    <source>
        <dbReference type="EMBL" id="GFO08507.1"/>
    </source>
</evidence>
<proteinExistence type="predicted"/>
<feature type="region of interest" description="Disordered" evidence="1">
    <location>
        <begin position="148"/>
        <end position="186"/>
    </location>
</feature>
<protein>
    <submittedName>
        <fullName evidence="2">Uncharacterized protein</fullName>
    </submittedName>
</protein>
<organism evidence="2 3">
    <name type="scientific">Plakobranchus ocellatus</name>
    <dbReference type="NCBI Taxonomy" id="259542"/>
    <lineage>
        <taxon>Eukaryota</taxon>
        <taxon>Metazoa</taxon>
        <taxon>Spiralia</taxon>
        <taxon>Lophotrochozoa</taxon>
        <taxon>Mollusca</taxon>
        <taxon>Gastropoda</taxon>
        <taxon>Heterobranchia</taxon>
        <taxon>Euthyneura</taxon>
        <taxon>Panpulmonata</taxon>
        <taxon>Sacoglossa</taxon>
        <taxon>Placobranchoidea</taxon>
        <taxon>Plakobranchidae</taxon>
        <taxon>Plakobranchus</taxon>
    </lineage>
</organism>
<sequence length="186" mass="21044">MVREEKVWCCVLCIEKVGRKEGEERVEILGGRLPIASQPIIYITNAHGPSPRSATFFLMSGRDSHVNGTKARKVRIASKSHPRPAIPTVPPIPDPSRRHRRARQDKVVTAIRTFKDTARPIQPFPRCHPFEQRIGKLCSVCPLPPSGILETDSAPVRREKNRKEAPPSGEKNNCHRQAKEKKRNNR</sequence>
<evidence type="ECO:0000313" key="3">
    <source>
        <dbReference type="Proteomes" id="UP000735302"/>
    </source>
</evidence>
<comment type="caution">
    <text evidence="2">The sequence shown here is derived from an EMBL/GenBank/DDBJ whole genome shotgun (WGS) entry which is preliminary data.</text>
</comment>
<dbReference type="Proteomes" id="UP000735302">
    <property type="component" value="Unassembled WGS sequence"/>
</dbReference>
<evidence type="ECO:0000256" key="1">
    <source>
        <dbReference type="SAM" id="MobiDB-lite"/>
    </source>
</evidence>
<dbReference type="AlphaFoldDB" id="A0AAV4ANJ9"/>
<feature type="compositionally biased region" description="Basic residues" evidence="1">
    <location>
        <begin position="174"/>
        <end position="186"/>
    </location>
</feature>
<name>A0AAV4ANJ9_9GAST</name>